<dbReference type="Proteomes" id="UP000778523">
    <property type="component" value="Unassembled WGS sequence"/>
</dbReference>
<dbReference type="InterPro" id="IPR010364">
    <property type="entry name" value="Uncharacterised_IM_CreD"/>
</dbReference>
<protein>
    <submittedName>
        <fullName evidence="2">Cell envelope integrity protein CreD</fullName>
    </submittedName>
</protein>
<feature type="transmembrane region" description="Helical" evidence="1">
    <location>
        <begin position="306"/>
        <end position="324"/>
    </location>
</feature>
<dbReference type="PIRSF" id="PIRSF004548">
    <property type="entry name" value="CreD"/>
    <property type="match status" value="1"/>
</dbReference>
<keyword evidence="1" id="KW-0472">Membrane</keyword>
<comment type="caution">
    <text evidence="2">The sequence shown here is derived from an EMBL/GenBank/DDBJ whole genome shotgun (WGS) entry which is preliminary data.</text>
</comment>
<evidence type="ECO:0000256" key="1">
    <source>
        <dbReference type="SAM" id="Phobius"/>
    </source>
</evidence>
<dbReference type="NCBIfam" id="NF008712">
    <property type="entry name" value="PRK11715.1-1"/>
    <property type="match status" value="1"/>
</dbReference>
<dbReference type="Pfam" id="PF06123">
    <property type="entry name" value="CreD"/>
    <property type="match status" value="1"/>
</dbReference>
<feature type="transmembrane region" description="Helical" evidence="1">
    <location>
        <begin position="410"/>
        <end position="428"/>
    </location>
</feature>
<dbReference type="EMBL" id="JABCSC020000003">
    <property type="protein sequence ID" value="NSL55809.1"/>
    <property type="molecule type" value="Genomic_DNA"/>
</dbReference>
<feature type="transmembrane region" description="Helical" evidence="1">
    <location>
        <begin position="355"/>
        <end position="376"/>
    </location>
</feature>
<feature type="transmembrane region" description="Helical" evidence="1">
    <location>
        <begin position="383"/>
        <end position="404"/>
    </location>
</feature>
<accession>A0ABX2IMA1</accession>
<reference evidence="2 3" key="1">
    <citation type="submission" date="2020-06" db="EMBL/GenBank/DDBJ databases">
        <title>Draft genome of Uliginosibacterium sp. IMCC34675.</title>
        <authorList>
            <person name="Song J."/>
        </authorList>
    </citation>
    <scope>NUCLEOTIDE SEQUENCE [LARGE SCALE GENOMIC DNA]</scope>
    <source>
        <strain evidence="2 3">IMCC34675</strain>
    </source>
</reference>
<keyword evidence="3" id="KW-1185">Reference proteome</keyword>
<sequence>MRSFFFKMLMISVLAVVLFVAGTMVRGVVADRMMNREVARQSISEGLAERQMLAGVVLRVSYTEHWQQPVADKDGRVLRQEPRSQKHEQLVLPETLRLSGSLISDPRQRGIFHINAYVLSGRLAGTLKLPALGELARHQPDSSVVIDSADAVLAVSDPRGLRKAELKVAGQALALEPGTGLNGAREGAHAVLSEAAALAGKTLAFELALDLAGTDSFSMVPLARDTSASLNSRWPHPSFGGRFLPESRSVSENGFEAQWHVSALASNARQNWPVGAEGGVRSADAFSVSMIDPVDIYSMSDRASKYAELFIAITLGAFLLFELLRRLRLHPMNYLLIAAALLIFFLMLLSLSERIGFGLAYLSAASACVLLIGFYSAHLLRSLWLASGFTLGLGALYGALYMILLSEQNALLMGSLLLFALLACVMVGTRKVDWNALLAPSPAPELMD</sequence>
<gene>
    <name evidence="2" type="ORF">HJ583_012290</name>
</gene>
<keyword evidence="1" id="KW-0812">Transmembrane</keyword>
<proteinExistence type="predicted"/>
<dbReference type="PANTHER" id="PTHR30092:SF0">
    <property type="entry name" value="INNER MEMBRANE PROTEIN CRED"/>
    <property type="match status" value="1"/>
</dbReference>
<evidence type="ECO:0000313" key="3">
    <source>
        <dbReference type="Proteomes" id="UP000778523"/>
    </source>
</evidence>
<dbReference type="PANTHER" id="PTHR30092">
    <property type="entry name" value="INNER MEMBRANE PROTEIN CRED"/>
    <property type="match status" value="1"/>
</dbReference>
<evidence type="ECO:0000313" key="2">
    <source>
        <dbReference type="EMBL" id="NSL55809.1"/>
    </source>
</evidence>
<organism evidence="2 3">
    <name type="scientific">Uliginosibacterium aquaticum</name>
    <dbReference type="NCBI Taxonomy" id="2731212"/>
    <lineage>
        <taxon>Bacteria</taxon>
        <taxon>Pseudomonadati</taxon>
        <taxon>Pseudomonadota</taxon>
        <taxon>Betaproteobacteria</taxon>
        <taxon>Rhodocyclales</taxon>
        <taxon>Zoogloeaceae</taxon>
        <taxon>Uliginosibacterium</taxon>
    </lineage>
</organism>
<feature type="transmembrane region" description="Helical" evidence="1">
    <location>
        <begin position="331"/>
        <end position="349"/>
    </location>
</feature>
<dbReference type="RefSeq" id="WP_170022202.1">
    <property type="nucleotide sequence ID" value="NZ_JABCSC020000003.1"/>
</dbReference>
<name>A0ABX2IMA1_9RHOO</name>
<keyword evidence="1" id="KW-1133">Transmembrane helix</keyword>